<comment type="caution">
    <text evidence="2">The sequence shown here is derived from an EMBL/GenBank/DDBJ whole genome shotgun (WGS) entry which is preliminary data.</text>
</comment>
<evidence type="ECO:0000313" key="3">
    <source>
        <dbReference type="Proteomes" id="UP001500033"/>
    </source>
</evidence>
<evidence type="ECO:0000256" key="1">
    <source>
        <dbReference type="SAM" id="MobiDB-lite"/>
    </source>
</evidence>
<feature type="region of interest" description="Disordered" evidence="1">
    <location>
        <begin position="1"/>
        <end position="26"/>
    </location>
</feature>
<organism evidence="2 3">
    <name type="scientific">Streptomyces rhizosphaericus</name>
    <dbReference type="NCBI Taxonomy" id="114699"/>
    <lineage>
        <taxon>Bacteria</taxon>
        <taxon>Bacillati</taxon>
        <taxon>Actinomycetota</taxon>
        <taxon>Actinomycetes</taxon>
        <taxon>Kitasatosporales</taxon>
        <taxon>Streptomycetaceae</taxon>
        <taxon>Streptomyces</taxon>
        <taxon>Streptomyces violaceusniger group</taxon>
    </lineage>
</organism>
<reference evidence="2 3" key="1">
    <citation type="journal article" date="2019" name="Int. J. Syst. Evol. Microbiol.">
        <title>The Global Catalogue of Microorganisms (GCM) 10K type strain sequencing project: providing services to taxonomists for standard genome sequencing and annotation.</title>
        <authorList>
            <consortium name="The Broad Institute Genomics Platform"/>
            <consortium name="The Broad Institute Genome Sequencing Center for Infectious Disease"/>
            <person name="Wu L."/>
            <person name="Ma J."/>
        </authorList>
    </citation>
    <scope>NUCLEOTIDE SEQUENCE [LARGE SCALE GENOMIC DNA]</scope>
    <source>
        <strain evidence="2 3">JCM 11445</strain>
    </source>
</reference>
<name>A0ABN1S9Z4_9ACTN</name>
<dbReference type="Proteomes" id="UP001500033">
    <property type="component" value="Unassembled WGS sequence"/>
</dbReference>
<feature type="region of interest" description="Disordered" evidence="1">
    <location>
        <begin position="73"/>
        <end position="93"/>
    </location>
</feature>
<feature type="compositionally biased region" description="Gly residues" evidence="1">
    <location>
        <begin position="10"/>
        <end position="22"/>
    </location>
</feature>
<proteinExistence type="predicted"/>
<sequence>MALAAHGVGADQGRGDGAGVVGPGDPDRCLGIGLVPRLDAQDAEGQQHQVDVALGEDLAQGHLVGLGGERVEGHRKGVGTEVPQLPRGRLQGG</sequence>
<accession>A0ABN1S9Z4</accession>
<protein>
    <submittedName>
        <fullName evidence="2">Uncharacterized protein</fullName>
    </submittedName>
</protein>
<dbReference type="EMBL" id="BAAAIE010000021">
    <property type="protein sequence ID" value="GAA0980740.1"/>
    <property type="molecule type" value="Genomic_DNA"/>
</dbReference>
<evidence type="ECO:0000313" key="2">
    <source>
        <dbReference type="EMBL" id="GAA0980740.1"/>
    </source>
</evidence>
<keyword evidence="3" id="KW-1185">Reference proteome</keyword>
<gene>
    <name evidence="2" type="ORF">GCM10009576_038210</name>
</gene>